<keyword evidence="3" id="KW-0540">Nuclease</keyword>
<dbReference type="CDD" id="cd04486">
    <property type="entry name" value="YhcR_OBF_like"/>
    <property type="match status" value="1"/>
</dbReference>
<dbReference type="InterPro" id="IPR011049">
    <property type="entry name" value="Serralysin-like_metalloprot_C"/>
</dbReference>
<protein>
    <submittedName>
        <fullName evidence="3">ExeM/NucH family extracellular endonuclease</fullName>
    </submittedName>
</protein>
<name>A0ABU9C0F6_9BURK</name>
<keyword evidence="4" id="KW-1185">Reference proteome</keyword>
<dbReference type="InterPro" id="IPR036691">
    <property type="entry name" value="Endo/exonu/phosph_ase_sf"/>
</dbReference>
<dbReference type="SUPFAM" id="SSF74853">
    <property type="entry name" value="Lamin A/C globular tail domain"/>
    <property type="match status" value="1"/>
</dbReference>
<dbReference type="EMBL" id="JBBUTI010000002">
    <property type="protein sequence ID" value="MEK8045326.1"/>
    <property type="molecule type" value="Genomic_DNA"/>
</dbReference>
<dbReference type="Pfam" id="PF03372">
    <property type="entry name" value="Exo_endo_phos"/>
    <property type="match status" value="1"/>
</dbReference>
<dbReference type="InterPro" id="IPR005135">
    <property type="entry name" value="Endo/exonuclease/phosphatase"/>
</dbReference>
<organism evidence="3 4">
    <name type="scientific">Ideonella margarita</name>
    <dbReference type="NCBI Taxonomy" id="2984191"/>
    <lineage>
        <taxon>Bacteria</taxon>
        <taxon>Pseudomonadati</taxon>
        <taxon>Pseudomonadota</taxon>
        <taxon>Betaproteobacteria</taxon>
        <taxon>Burkholderiales</taxon>
        <taxon>Sphaerotilaceae</taxon>
        <taxon>Ideonella</taxon>
    </lineage>
</organism>
<dbReference type="Pfam" id="PF00932">
    <property type="entry name" value="LTD"/>
    <property type="match status" value="1"/>
</dbReference>
<dbReference type="PROSITE" id="PS51841">
    <property type="entry name" value="LTD"/>
    <property type="match status" value="1"/>
</dbReference>
<evidence type="ECO:0000259" key="2">
    <source>
        <dbReference type="PROSITE" id="PS51841"/>
    </source>
</evidence>
<proteinExistence type="predicted"/>
<dbReference type="InterPro" id="IPR001322">
    <property type="entry name" value="Lamin_tail_dom"/>
</dbReference>
<feature type="domain" description="LTD" evidence="2">
    <location>
        <begin position="16"/>
        <end position="151"/>
    </location>
</feature>
<dbReference type="InterPro" id="IPR001343">
    <property type="entry name" value="Hemolysn_Ca-bd"/>
</dbReference>
<dbReference type="GO" id="GO:0004519">
    <property type="term" value="F:endonuclease activity"/>
    <property type="evidence" value="ECO:0007669"/>
    <property type="project" value="UniProtKB-KW"/>
</dbReference>
<keyword evidence="3" id="KW-0255">Endonuclease</keyword>
<dbReference type="InterPro" id="IPR047971">
    <property type="entry name" value="ExeM-like"/>
</dbReference>
<feature type="chain" id="PRO_5045569881" evidence="1">
    <location>
        <begin position="22"/>
        <end position="949"/>
    </location>
</feature>
<dbReference type="Gene3D" id="2.60.40.1260">
    <property type="entry name" value="Lamin Tail domain"/>
    <property type="match status" value="1"/>
</dbReference>
<dbReference type="NCBIfam" id="TIGR03661">
    <property type="entry name" value="T1SS_VCA0849"/>
    <property type="match status" value="1"/>
</dbReference>
<dbReference type="PANTHER" id="PTHR42834:SF1">
    <property type="entry name" value="ENDONUCLEASE_EXONUCLEASE_PHOSPHATASE FAMILY PROTEIN (AFU_ORTHOLOGUE AFUA_3G09210)"/>
    <property type="match status" value="1"/>
</dbReference>
<reference evidence="3 4" key="1">
    <citation type="submission" date="2024-04" db="EMBL/GenBank/DDBJ databases">
        <title>Novel species of the genus Ideonella isolated from streams.</title>
        <authorList>
            <person name="Lu H."/>
        </authorList>
    </citation>
    <scope>NUCLEOTIDE SEQUENCE [LARGE SCALE GENOMIC DNA]</scope>
    <source>
        <strain evidence="3 4">LYT19W</strain>
    </source>
</reference>
<gene>
    <name evidence="3" type="ORF">AACH00_03075</name>
</gene>
<dbReference type="PROSITE" id="PS00330">
    <property type="entry name" value="HEMOLYSIN_CALCIUM"/>
    <property type="match status" value="1"/>
</dbReference>
<evidence type="ECO:0000313" key="4">
    <source>
        <dbReference type="Proteomes" id="UP001379945"/>
    </source>
</evidence>
<comment type="caution">
    <text evidence="3">The sequence shown here is derived from an EMBL/GenBank/DDBJ whole genome shotgun (WGS) entry which is preliminary data.</text>
</comment>
<sequence length="949" mass="97191">MRQTPLSAALLLAFCAPLAFASTSGVVISQVYGGGGNTGSVYKSDFIELRNAGSAPVSLNGWSVQYASATGSSWGVTALTNVTLQPGQYYLVQQSTGSGGTTNLPTADATGTFTMSATAGKVALVTSTTALTGTNPTGATLEDLVGYGTTAGAFEGSTGPAPAPSATLADVRAAAGCTDTNDNKADFMAVDAIPRNSATSYTACAGSGGGSGGGSDTTVSLSIPQIQGTGRTSAHVGRAVRTQGVVTLVTNNSFYMQDLVGDGNPATSDGILVFTSTKPTVAAGQLVSLVGTVAEFNTGAAGNADTVANTVTQLTTISQLQVLGTGYSITPVNLTLPLASRDDFERVEGMLVNIAGPLTVSQNYFLGRFGQLTLSAGRLETPTNKHRPGSSQALALAALNARSRVMLDDATSLQNPNPTPWLAGDNTVRAGDTLSSVTGVVDFGLASSTNTEPGDWKIQPVQVGTFSRANARTVVPPKVGGNLKLGSFNVLNYFTTFTNGNTASGQTGQGCTLGNSNAASNCRGASNLAEFNRQRSKIIEAMAAIDADALGLMEIQNNGSTAVQNLVDGLNARVGAGTYAAVPDPAAGTGTDAIKVAMIYKPGKLTRVGASQSDTAAINNRPPLAQTFAAANGEKFTLVVNHLKSKGSCPAAGDPDAAGNTDAGDGQGCWNAQRVAQAQRLATWLPTATAGAPDALMVGDFNAYAQEDPINALTSTGFVDQIGRYNSFGYSYVFDGAAGRLDHALTTASMSAKVTRAVEWHINADEPAIIDYNTEFKQPACATCGPDYYTATPYRSSDHDPVVLGLQLSKVIQGTSGRDTLTGSAGDDTIIGGEGADTLTGGAGVNTYVYNSIRDAGDTITDFAPGKDLIDLRNLLASLGWTGTDAVTDGLVRLQDVAIGCAVQIDTDGPTGTAAFRTLVTLRGVSASQLVVSRDLVQRATVFAERKKK</sequence>
<dbReference type="SUPFAM" id="SSF56219">
    <property type="entry name" value="DNase I-like"/>
    <property type="match status" value="1"/>
</dbReference>
<evidence type="ECO:0000313" key="3">
    <source>
        <dbReference type="EMBL" id="MEK8045326.1"/>
    </source>
</evidence>
<evidence type="ECO:0000256" key="1">
    <source>
        <dbReference type="SAM" id="SignalP"/>
    </source>
</evidence>
<dbReference type="CDD" id="cd10283">
    <property type="entry name" value="MnuA_DNase1-like"/>
    <property type="match status" value="1"/>
</dbReference>
<dbReference type="Gene3D" id="3.60.10.10">
    <property type="entry name" value="Endonuclease/exonuclease/phosphatase"/>
    <property type="match status" value="1"/>
</dbReference>
<keyword evidence="1" id="KW-0732">Signal</keyword>
<accession>A0ABU9C0F6</accession>
<dbReference type="PRINTS" id="PR00313">
    <property type="entry name" value="CABNDNGRPT"/>
</dbReference>
<dbReference type="PANTHER" id="PTHR42834">
    <property type="entry name" value="ENDONUCLEASE/EXONUCLEASE/PHOSPHATASE FAMILY PROTEIN (AFU_ORTHOLOGUE AFUA_3G09210)"/>
    <property type="match status" value="1"/>
</dbReference>
<dbReference type="InterPro" id="IPR018511">
    <property type="entry name" value="Hemolysin-typ_Ca-bd_CS"/>
</dbReference>
<dbReference type="SUPFAM" id="SSF51120">
    <property type="entry name" value="beta-Roll"/>
    <property type="match status" value="1"/>
</dbReference>
<dbReference type="NCBIfam" id="NF033681">
    <property type="entry name" value="ExeM_NucH_DNase"/>
    <property type="match status" value="1"/>
</dbReference>
<dbReference type="RefSeq" id="WP_341397492.1">
    <property type="nucleotide sequence ID" value="NZ_JBBUTI010000002.1"/>
</dbReference>
<dbReference type="Proteomes" id="UP001379945">
    <property type="component" value="Unassembled WGS sequence"/>
</dbReference>
<feature type="signal peptide" evidence="1">
    <location>
        <begin position="1"/>
        <end position="21"/>
    </location>
</feature>
<dbReference type="InterPro" id="IPR036415">
    <property type="entry name" value="Lamin_tail_dom_sf"/>
</dbReference>
<dbReference type="InterPro" id="IPR019960">
    <property type="entry name" value="T1SS_VCA0849"/>
</dbReference>
<dbReference type="Pfam" id="PF00353">
    <property type="entry name" value="HemolysinCabind"/>
    <property type="match status" value="1"/>
</dbReference>
<keyword evidence="3" id="KW-0378">Hydrolase</keyword>